<dbReference type="GO" id="GO:0042910">
    <property type="term" value="F:xenobiotic transmembrane transporter activity"/>
    <property type="evidence" value="ECO:0007669"/>
    <property type="project" value="InterPro"/>
</dbReference>
<keyword evidence="2" id="KW-1133">Transmembrane helix</keyword>
<feature type="transmembrane region" description="Helical" evidence="2">
    <location>
        <begin position="225"/>
        <end position="247"/>
    </location>
</feature>
<keyword evidence="2" id="KW-0812">Transmembrane</keyword>
<evidence type="ECO:0000256" key="1">
    <source>
        <dbReference type="ARBA" id="ARBA00010199"/>
    </source>
</evidence>
<dbReference type="AlphaFoldDB" id="A0AAD1UEG1"/>
<accession>A0AAD1UEG1</accession>
<feature type="transmembrane region" description="Helical" evidence="2">
    <location>
        <begin position="277"/>
        <end position="300"/>
    </location>
</feature>
<protein>
    <submittedName>
        <fullName evidence="3">Uncharacterized protein</fullName>
    </submittedName>
</protein>
<dbReference type="PANTHER" id="PTHR11206">
    <property type="entry name" value="MULTIDRUG RESISTANCE PROTEIN"/>
    <property type="match status" value="1"/>
</dbReference>
<comment type="similarity">
    <text evidence="1">Belongs to the multi antimicrobial extrusion (MATE) (TC 2.A.66.1) family.</text>
</comment>
<evidence type="ECO:0000256" key="2">
    <source>
        <dbReference type="SAM" id="Phobius"/>
    </source>
</evidence>
<feature type="transmembrane region" description="Helical" evidence="2">
    <location>
        <begin position="353"/>
        <end position="375"/>
    </location>
</feature>
<keyword evidence="4" id="KW-1185">Reference proteome</keyword>
<dbReference type="EMBL" id="CAMPGE010006234">
    <property type="protein sequence ID" value="CAI2365081.1"/>
    <property type="molecule type" value="Genomic_DNA"/>
</dbReference>
<name>A0AAD1UEG1_EUPCR</name>
<dbReference type="Proteomes" id="UP001295684">
    <property type="component" value="Unassembled WGS sequence"/>
</dbReference>
<feature type="transmembrane region" description="Helical" evidence="2">
    <location>
        <begin position="320"/>
        <end position="341"/>
    </location>
</feature>
<dbReference type="GO" id="GO:0015297">
    <property type="term" value="F:antiporter activity"/>
    <property type="evidence" value="ECO:0007669"/>
    <property type="project" value="InterPro"/>
</dbReference>
<dbReference type="InterPro" id="IPR002528">
    <property type="entry name" value="MATE_fam"/>
</dbReference>
<dbReference type="Pfam" id="PF01554">
    <property type="entry name" value="MatE"/>
    <property type="match status" value="2"/>
</dbReference>
<feature type="transmembrane region" description="Helical" evidence="2">
    <location>
        <begin position="6"/>
        <end position="28"/>
    </location>
</feature>
<evidence type="ECO:0000313" key="3">
    <source>
        <dbReference type="EMBL" id="CAI2365081.1"/>
    </source>
</evidence>
<evidence type="ECO:0000313" key="4">
    <source>
        <dbReference type="Proteomes" id="UP001295684"/>
    </source>
</evidence>
<feature type="transmembrane region" description="Helical" evidence="2">
    <location>
        <begin position="198"/>
        <end position="219"/>
    </location>
</feature>
<comment type="caution">
    <text evidence="3">The sequence shown here is derived from an EMBL/GenBank/DDBJ whole genome shotgun (WGS) entry which is preliminary data.</text>
</comment>
<feature type="transmembrane region" description="Helical" evidence="2">
    <location>
        <begin position="381"/>
        <end position="400"/>
    </location>
</feature>
<dbReference type="GO" id="GO:0016020">
    <property type="term" value="C:membrane"/>
    <property type="evidence" value="ECO:0007669"/>
    <property type="project" value="InterPro"/>
</dbReference>
<feature type="transmembrane region" description="Helical" evidence="2">
    <location>
        <begin position="98"/>
        <end position="116"/>
    </location>
</feature>
<keyword evidence="2" id="KW-0472">Membrane</keyword>
<feature type="transmembrane region" description="Helical" evidence="2">
    <location>
        <begin position="67"/>
        <end position="86"/>
    </location>
</feature>
<reference evidence="3" key="1">
    <citation type="submission" date="2023-07" db="EMBL/GenBank/DDBJ databases">
        <authorList>
            <consortium name="AG Swart"/>
            <person name="Singh M."/>
            <person name="Singh A."/>
            <person name="Seah K."/>
            <person name="Emmerich C."/>
        </authorList>
    </citation>
    <scope>NUCLEOTIDE SEQUENCE</scope>
    <source>
        <strain evidence="3">DP1</strain>
    </source>
</reference>
<feature type="transmembrane region" description="Helical" evidence="2">
    <location>
        <begin position="128"/>
        <end position="149"/>
    </location>
</feature>
<organism evidence="3 4">
    <name type="scientific">Euplotes crassus</name>
    <dbReference type="NCBI Taxonomy" id="5936"/>
    <lineage>
        <taxon>Eukaryota</taxon>
        <taxon>Sar</taxon>
        <taxon>Alveolata</taxon>
        <taxon>Ciliophora</taxon>
        <taxon>Intramacronucleata</taxon>
        <taxon>Spirotrichea</taxon>
        <taxon>Hypotrichia</taxon>
        <taxon>Euplotida</taxon>
        <taxon>Euplotidae</taxon>
        <taxon>Moneuplotes</taxon>
    </lineage>
</organism>
<sequence length="422" mass="47112">MAMISNYGTVVQVAGLGLGVMFISMFVFGTFEGLNGAIDTLASQYYGSGDYRGCNLVLNRARVINSFIFIPVAIILALSKEILIFFDQDPEVSSVAHTFLLYQIPGMFVCVHFDTLRRYIQCMGHFNLILKGSLCSALFHVLTLSLLLKYVEGDPVIICALVWDLSIVVNHLLLVYFSNDILKEVNKLPVFEGAFTEWWSYLSLALPSGFIICCEWWMYEVLTILTGWIGVIELATIVIIFNTHNFVYDFSYGLSQSTSSAIGRTLAEFGKAEAKRLLNYILTIVVCLNFLMTTIYFLFPKQIIGIFSEEKEIVDLYNKSLYYIIAMFVIDSFQIVIGGVIRGIGEQGESSVASFISYGAITLPSAVILAFPVGMGMQGIILGYTLGIFGNAVMNTYLLVKSDWELKIENIEDLSFVQIEMT</sequence>
<proteinExistence type="inferred from homology"/>
<gene>
    <name evidence="3" type="ORF">ECRASSUSDP1_LOCUS6431</name>
</gene>
<feature type="transmembrane region" description="Helical" evidence="2">
    <location>
        <begin position="155"/>
        <end position="177"/>
    </location>
</feature>